<dbReference type="PROSITE" id="PS50943">
    <property type="entry name" value="HTH_CROC1"/>
    <property type="match status" value="1"/>
</dbReference>
<reference evidence="4" key="1">
    <citation type="journal article" date="2019" name="Int. J. Syst. Evol. Microbiol.">
        <title>The Global Catalogue of Microorganisms (GCM) 10K type strain sequencing project: providing services to taxonomists for standard genome sequencing and annotation.</title>
        <authorList>
            <consortium name="The Broad Institute Genomics Platform"/>
            <consortium name="The Broad Institute Genome Sequencing Center for Infectious Disease"/>
            <person name="Wu L."/>
            <person name="Ma J."/>
        </authorList>
    </citation>
    <scope>NUCLEOTIDE SEQUENCE [LARGE SCALE GENOMIC DNA]</scope>
    <source>
        <strain evidence="4">CGMCC 1.15341</strain>
    </source>
</reference>
<feature type="region of interest" description="Disordered" evidence="1">
    <location>
        <begin position="28"/>
        <end position="50"/>
    </location>
</feature>
<sequence>MSDEHLSIADRWMRNYEQEHPEVLAQGFRRPQPNQNAWQPSSLSSETTSEVTKTGGNACLWNASGPPAKKVDDPVVLAAIETRKSLKLSQATFARCLGISPRTVGEWEQGRRQPSGAARTLLYWASQRPDYLKLALRAYRADKA</sequence>
<evidence type="ECO:0000313" key="4">
    <source>
        <dbReference type="Proteomes" id="UP000629025"/>
    </source>
</evidence>
<dbReference type="CDD" id="cd00093">
    <property type="entry name" value="HTH_XRE"/>
    <property type="match status" value="1"/>
</dbReference>
<feature type="compositionally biased region" description="Low complexity" evidence="1">
    <location>
        <begin position="41"/>
        <end position="50"/>
    </location>
</feature>
<dbReference type="Proteomes" id="UP000629025">
    <property type="component" value="Unassembled WGS sequence"/>
</dbReference>
<proteinExistence type="predicted"/>
<dbReference type="InterPro" id="IPR001387">
    <property type="entry name" value="Cro/C1-type_HTH"/>
</dbReference>
<comment type="caution">
    <text evidence="3">The sequence shown here is derived from an EMBL/GenBank/DDBJ whole genome shotgun (WGS) entry which is preliminary data.</text>
</comment>
<organism evidence="3 4">
    <name type="scientific">Marinobacterium zhoushanense</name>
    <dbReference type="NCBI Taxonomy" id="1679163"/>
    <lineage>
        <taxon>Bacteria</taxon>
        <taxon>Pseudomonadati</taxon>
        <taxon>Pseudomonadota</taxon>
        <taxon>Gammaproteobacteria</taxon>
        <taxon>Oceanospirillales</taxon>
        <taxon>Oceanospirillaceae</taxon>
        <taxon>Marinobacterium</taxon>
    </lineage>
</organism>
<dbReference type="Gene3D" id="1.10.260.40">
    <property type="entry name" value="lambda repressor-like DNA-binding domains"/>
    <property type="match status" value="1"/>
</dbReference>
<dbReference type="RefSeq" id="WP_308421586.1">
    <property type="nucleotide sequence ID" value="NZ_BMIJ01000001.1"/>
</dbReference>
<dbReference type="InterPro" id="IPR010982">
    <property type="entry name" value="Lambda_DNA-bd_dom_sf"/>
</dbReference>
<feature type="domain" description="HTH cro/C1-type" evidence="2">
    <location>
        <begin position="83"/>
        <end position="115"/>
    </location>
</feature>
<protein>
    <recommendedName>
        <fullName evidence="2">HTH cro/C1-type domain-containing protein</fullName>
    </recommendedName>
</protein>
<evidence type="ECO:0000313" key="3">
    <source>
        <dbReference type="EMBL" id="GGB82113.1"/>
    </source>
</evidence>
<evidence type="ECO:0000259" key="2">
    <source>
        <dbReference type="PROSITE" id="PS50943"/>
    </source>
</evidence>
<dbReference type="Pfam" id="PF01381">
    <property type="entry name" value="HTH_3"/>
    <property type="match status" value="1"/>
</dbReference>
<keyword evidence="4" id="KW-1185">Reference proteome</keyword>
<dbReference type="EMBL" id="BMIJ01000001">
    <property type="protein sequence ID" value="GGB82113.1"/>
    <property type="molecule type" value="Genomic_DNA"/>
</dbReference>
<name>A0ABQ1K2S0_9GAMM</name>
<evidence type="ECO:0000256" key="1">
    <source>
        <dbReference type="SAM" id="MobiDB-lite"/>
    </source>
</evidence>
<accession>A0ABQ1K2S0</accession>
<gene>
    <name evidence="3" type="ORF">GCM10011352_04910</name>
</gene>
<dbReference type="SUPFAM" id="SSF47413">
    <property type="entry name" value="lambda repressor-like DNA-binding domains"/>
    <property type="match status" value="1"/>
</dbReference>